<dbReference type="SUPFAM" id="SSF52129">
    <property type="entry name" value="Caspase-like"/>
    <property type="match status" value="1"/>
</dbReference>
<dbReference type="NCBIfam" id="NF033707">
    <property type="entry name" value="T9SS_sortase"/>
    <property type="match status" value="1"/>
</dbReference>
<dbReference type="RefSeq" id="WP_283345225.1">
    <property type="nucleotide sequence ID" value="NZ_JASHIF010000011.1"/>
</dbReference>
<dbReference type="Gene3D" id="2.60.40.4070">
    <property type="match status" value="1"/>
</dbReference>
<dbReference type="Proteomes" id="UP001236507">
    <property type="component" value="Unassembled WGS sequence"/>
</dbReference>
<dbReference type="InterPro" id="IPR029031">
    <property type="entry name" value="Gingipain_N_sf"/>
</dbReference>
<protein>
    <submittedName>
        <fullName evidence="3">Type IX secretion system sortase PorU</fullName>
    </submittedName>
</protein>
<keyword evidence="1" id="KW-0732">Signal</keyword>
<name>A0ABT6YAE7_9BACT</name>
<dbReference type="Gene3D" id="3.40.50.10390">
    <property type="entry name" value="Gingipain r, domain 1"/>
    <property type="match status" value="1"/>
</dbReference>
<gene>
    <name evidence="3" type="primary">porU</name>
    <name evidence="3" type="ORF">QM524_15165</name>
</gene>
<evidence type="ECO:0000313" key="3">
    <source>
        <dbReference type="EMBL" id="MDI9860553.1"/>
    </source>
</evidence>
<dbReference type="InterPro" id="IPR029030">
    <property type="entry name" value="Caspase-like_dom_sf"/>
</dbReference>
<keyword evidence="4" id="KW-1185">Reference proteome</keyword>
<dbReference type="Pfam" id="PF01364">
    <property type="entry name" value="Peptidase_C25"/>
    <property type="match status" value="1"/>
</dbReference>
<reference evidence="3 4" key="1">
    <citation type="submission" date="2023-05" db="EMBL/GenBank/DDBJ databases">
        <title>Novel species of genus Flectobacillus isolated from stream in China.</title>
        <authorList>
            <person name="Lu H."/>
        </authorList>
    </citation>
    <scope>NUCLEOTIDE SEQUENCE [LARGE SCALE GENOMIC DNA]</scope>
    <source>
        <strain evidence="3 4">KCTC 42575</strain>
    </source>
</reference>
<dbReference type="CDD" id="cd02258">
    <property type="entry name" value="Peptidase_C25_N"/>
    <property type="match status" value="1"/>
</dbReference>
<evidence type="ECO:0000313" key="4">
    <source>
        <dbReference type="Proteomes" id="UP001236507"/>
    </source>
</evidence>
<organism evidence="3 4">
    <name type="scientific">Flectobacillus roseus</name>
    <dbReference type="NCBI Taxonomy" id="502259"/>
    <lineage>
        <taxon>Bacteria</taxon>
        <taxon>Pseudomonadati</taxon>
        <taxon>Bacteroidota</taxon>
        <taxon>Cytophagia</taxon>
        <taxon>Cytophagales</taxon>
        <taxon>Flectobacillaceae</taxon>
        <taxon>Flectobacillus</taxon>
    </lineage>
</organism>
<dbReference type="Gene3D" id="3.40.50.1460">
    <property type="match status" value="1"/>
</dbReference>
<sequence>MKNWLKALIWIVLIIYTDEGIAQKSVLSEGNWIKVGVTQSGIYKIDKDILSKAGWSLSQITPQNLKLYGNGGKMLPQKNSTYRPSDLIENAILVRGEQDGKWDDTDYILFYGEAPQQLIFDNAQKQISHQINTYSDTTYYFLTVSSGNGQRIKTATDVKSTNTIRLFDDYQFHEIDKRNILAQAPFAGSGQEWYGEEFIANSQQVFSFVGQGIASNSQISLTSSVLNTSYGTTAFNLTMNNQAVGTQNMDGITASTYDYKGKAAKNIFSINSGLVTSDVINIGLTFDRKNLTSGGAFLNFLSIQLKRNIKLNNATSLRFRAFEQLQYKDFQWQISDTDNTLSAWNITNPTIPVNQTLTQNSEGWTISGTQSNLQEYILFRESSALQPAFSTKIDNQNLHGLKTPDLVIVCGVSIQNSAEALANFRRSHDKLDVVVASKESIYNEFSSGKQDITAIRDFVKYLYDQNPTKLKYLLLLGDASYDFKRRSQVVGDEVKNIYIPAYQSRESLHPILSYASDDYFGFLEAEEGDWEENANGNHTLDIGVGRLPVKTKAEANDIVTKLISYHNSSKAGDWRSKITFVADNGDGNLHQGDAEDFSQIVEKLYPSYQSQKIYLDNYPLLSLAEGQRSPQAKDALFQALQNGSLIVNYNGHGAETGWTEEQILTINDIDKLSNLKNLPVMLTATCQFGRYDDPNQVSGAELALLSNRGGAIALLTTTRPVYQSTNYLINEAFYQNVFPTNAQATQRLGDIVRSTKNASVVGVVNRNFSLLGDPSMQLLYPQQKITIDSMLVQGRGLTDTLKALEQVRIVGKVRANSGIVDTQFSGTVQIILYDKAQKVSTLGANNAPFVYLDYNNILFKGTATVSKGRFETTVVLPKDINYQYGEGKFSLYAQSSTGLADAIGFERPMIGGSGKIQKVDNTGPKIRLYLDEKIEKETYITTPNPRLLVDLEDESGINIATDGLGHQILLTLDDSIQVILNQYYTSTLNTYQQGNIIYDFKGLAEGDHKLSIKVWDTYNNSSENSLRFKVVQDNISSLKNIKSFPNPFIDKVYFSFEHNREGDDVDITLQIFDSRGTLVKEISQQAYDISSPYDKIYWDLSEDSGRIVRDVYFYRIFVKSRTISYQASANGKLVSVK</sequence>
<comment type="caution">
    <text evidence="3">The sequence shown here is derived from an EMBL/GenBank/DDBJ whole genome shotgun (WGS) entry which is preliminary data.</text>
</comment>
<accession>A0ABT6YAE7</accession>
<dbReference type="InterPro" id="IPR001769">
    <property type="entry name" value="Gingipain"/>
</dbReference>
<proteinExistence type="predicted"/>
<dbReference type="EMBL" id="JASHIF010000011">
    <property type="protein sequence ID" value="MDI9860553.1"/>
    <property type="molecule type" value="Genomic_DNA"/>
</dbReference>
<feature type="domain" description="Gingipain" evidence="2">
    <location>
        <begin position="407"/>
        <end position="778"/>
    </location>
</feature>
<evidence type="ECO:0000259" key="2">
    <source>
        <dbReference type="Pfam" id="PF01364"/>
    </source>
</evidence>
<evidence type="ECO:0000256" key="1">
    <source>
        <dbReference type="ARBA" id="ARBA00022729"/>
    </source>
</evidence>